<evidence type="ECO:0000313" key="4">
    <source>
        <dbReference type="Proteomes" id="UP000009235"/>
    </source>
</evidence>
<dbReference type="AlphaFoldDB" id="F6EGF1"/>
<gene>
    <name evidence="3" type="ordered locus">AS9A_2557</name>
</gene>
<protein>
    <submittedName>
        <fullName evidence="3">MerR family transcriptional regulator</fullName>
    </submittedName>
</protein>
<dbReference type="Proteomes" id="UP000009235">
    <property type="component" value="Chromosome"/>
</dbReference>
<dbReference type="Gene3D" id="1.10.1660.10">
    <property type="match status" value="1"/>
</dbReference>
<name>F6EGF1_HOYSD</name>
<feature type="domain" description="HTH merR-type" evidence="2">
    <location>
        <begin position="4"/>
        <end position="74"/>
    </location>
</feature>
<dbReference type="RefSeq" id="WP_013807353.1">
    <property type="nucleotide sequence ID" value="NC_015564.1"/>
</dbReference>
<evidence type="ECO:0000259" key="2">
    <source>
        <dbReference type="PROSITE" id="PS50937"/>
    </source>
</evidence>
<keyword evidence="4" id="KW-1185">Reference proteome</keyword>
<organism evidence="3 4">
    <name type="scientific">Hoyosella subflava (strain DSM 45089 / JCM 17490 / NBRC 109087 / DQS3-9A1)</name>
    <name type="common">Amycolicicoccus subflavus</name>
    <dbReference type="NCBI Taxonomy" id="443218"/>
    <lineage>
        <taxon>Bacteria</taxon>
        <taxon>Bacillati</taxon>
        <taxon>Actinomycetota</taxon>
        <taxon>Actinomycetes</taxon>
        <taxon>Mycobacteriales</taxon>
        <taxon>Hoyosellaceae</taxon>
        <taxon>Hoyosella</taxon>
    </lineage>
</organism>
<dbReference type="SMART" id="SM00422">
    <property type="entry name" value="HTH_MERR"/>
    <property type="match status" value="1"/>
</dbReference>
<dbReference type="STRING" id="443218.AS9A_2557"/>
<dbReference type="PROSITE" id="PS50937">
    <property type="entry name" value="HTH_MERR_2"/>
    <property type="match status" value="1"/>
</dbReference>
<accession>F6EGF1</accession>
<reference evidence="3 4" key="1">
    <citation type="journal article" date="2011" name="J. Bacteriol.">
        <title>Complete genome sequence of Amycolicicoccus subflavus DQS3-9A1T, an actinomycete isolated from crude oil-polluted soil.</title>
        <authorList>
            <person name="Cai M."/>
            <person name="Chen W.M."/>
            <person name="Nie Y."/>
            <person name="Chi C.Q."/>
            <person name="Wang Y.N."/>
            <person name="Tang Y.Q."/>
            <person name="Li G.Y."/>
            <person name="Wu X.L."/>
        </authorList>
    </citation>
    <scope>NUCLEOTIDE SEQUENCE [LARGE SCALE GENOMIC DNA]</scope>
    <source>
        <strain evidence="4">DSM 45089 / DQS3-9A1</strain>
    </source>
</reference>
<proteinExistence type="predicted"/>
<dbReference type="Pfam" id="PF13411">
    <property type="entry name" value="MerR_1"/>
    <property type="match status" value="1"/>
</dbReference>
<dbReference type="eggNOG" id="COG0789">
    <property type="taxonomic scope" value="Bacteria"/>
</dbReference>
<dbReference type="GO" id="GO:0003677">
    <property type="term" value="F:DNA binding"/>
    <property type="evidence" value="ECO:0007669"/>
    <property type="project" value="UniProtKB-KW"/>
</dbReference>
<evidence type="ECO:0000313" key="3">
    <source>
        <dbReference type="EMBL" id="AEF41004.1"/>
    </source>
</evidence>
<dbReference type="HOGENOM" id="CLU_102175_0_0_11"/>
<dbReference type="InterPro" id="IPR000551">
    <property type="entry name" value="MerR-type_HTH_dom"/>
</dbReference>
<dbReference type="PRINTS" id="PR00040">
    <property type="entry name" value="HTHMERR"/>
</dbReference>
<dbReference type="EMBL" id="CP002786">
    <property type="protein sequence ID" value="AEF41004.1"/>
    <property type="molecule type" value="Genomic_DNA"/>
</dbReference>
<dbReference type="PANTHER" id="PTHR30204">
    <property type="entry name" value="REDOX-CYCLING DRUG-SENSING TRANSCRIPTIONAL ACTIVATOR SOXR"/>
    <property type="match status" value="1"/>
</dbReference>
<dbReference type="SUPFAM" id="SSF46955">
    <property type="entry name" value="Putative DNA-binding domain"/>
    <property type="match status" value="1"/>
</dbReference>
<dbReference type="KEGG" id="asd:AS9A_2557"/>
<dbReference type="OrthoDB" id="5242095at2"/>
<dbReference type="PANTHER" id="PTHR30204:SF98">
    <property type="entry name" value="HTH-TYPE TRANSCRIPTIONAL REGULATOR ADHR"/>
    <property type="match status" value="1"/>
</dbReference>
<dbReference type="GO" id="GO:0003700">
    <property type="term" value="F:DNA-binding transcription factor activity"/>
    <property type="evidence" value="ECO:0007669"/>
    <property type="project" value="InterPro"/>
</dbReference>
<dbReference type="InterPro" id="IPR047057">
    <property type="entry name" value="MerR_fam"/>
</dbReference>
<sequence length="215" mass="23276">MAHLMRMAELSAQSGVPVASIKLYLREGVLPPGERTSPNQALYGETHVRRLRLIRALREVGDVPLAAIKTIVGALDAQTGSTHEILGMVQQAITAPVDDSAKDEVVEKMVDEIIAEQGWFTHRNPARDMVVAALSRVIELGGDPAQYRELLSAYARAAEIAARADIAGIAQELESDTIVEEAVTWTVLGDTVLSGLRRIAQENGSAKLFRPEVSE</sequence>
<evidence type="ECO:0000256" key="1">
    <source>
        <dbReference type="ARBA" id="ARBA00023125"/>
    </source>
</evidence>
<dbReference type="InterPro" id="IPR009061">
    <property type="entry name" value="DNA-bd_dom_put_sf"/>
</dbReference>
<keyword evidence="1" id="KW-0238">DNA-binding</keyword>